<evidence type="ECO:0000256" key="6">
    <source>
        <dbReference type="ARBA" id="ARBA00023136"/>
    </source>
</evidence>
<dbReference type="SUPFAM" id="SSF55073">
    <property type="entry name" value="Nucleotide cyclase"/>
    <property type="match status" value="1"/>
</dbReference>
<feature type="transmembrane region" description="Helical" evidence="8">
    <location>
        <begin position="314"/>
        <end position="335"/>
    </location>
</feature>
<evidence type="ECO:0000256" key="2">
    <source>
        <dbReference type="ARBA" id="ARBA00004370"/>
    </source>
</evidence>
<comment type="cofactor">
    <cofactor evidence="1">
        <name>Mg(2+)</name>
        <dbReference type="ChEBI" id="CHEBI:18420"/>
    </cofactor>
</comment>
<dbReference type="Proteomes" id="UP000241771">
    <property type="component" value="Unassembled WGS sequence"/>
</dbReference>
<evidence type="ECO:0000259" key="9">
    <source>
        <dbReference type="PROSITE" id="PS50839"/>
    </source>
</evidence>
<dbReference type="EMBL" id="PYMA01000014">
    <property type="protein sequence ID" value="PSW17666.1"/>
    <property type="molecule type" value="Genomic_DNA"/>
</dbReference>
<dbReference type="PROSITE" id="PS50887">
    <property type="entry name" value="GGDEF"/>
    <property type="match status" value="1"/>
</dbReference>
<dbReference type="Gene3D" id="3.30.70.270">
    <property type="match status" value="1"/>
</dbReference>
<comment type="catalytic activity">
    <reaction evidence="7">
        <text>2 GTP = 3',3'-c-di-GMP + 2 diphosphate</text>
        <dbReference type="Rhea" id="RHEA:24898"/>
        <dbReference type="ChEBI" id="CHEBI:33019"/>
        <dbReference type="ChEBI" id="CHEBI:37565"/>
        <dbReference type="ChEBI" id="CHEBI:58805"/>
        <dbReference type="EC" id="2.7.7.65"/>
    </reaction>
</comment>
<dbReference type="SMART" id="SM00267">
    <property type="entry name" value="GGDEF"/>
    <property type="match status" value="1"/>
</dbReference>
<comment type="subcellular location">
    <subcellularLocation>
        <location evidence="2">Membrane</location>
    </subcellularLocation>
</comment>
<dbReference type="InterPro" id="IPR029787">
    <property type="entry name" value="Nucleotide_cyclase"/>
</dbReference>
<protein>
    <recommendedName>
        <fullName evidence="3">diguanylate cyclase</fullName>
        <ecNumber evidence="3">2.7.7.65</ecNumber>
    </recommendedName>
</protein>
<keyword evidence="6 8" id="KW-0472">Membrane</keyword>
<feature type="transmembrane region" description="Helical" evidence="8">
    <location>
        <begin position="6"/>
        <end position="28"/>
    </location>
</feature>
<dbReference type="Pfam" id="PF03924">
    <property type="entry name" value="CHASE"/>
    <property type="match status" value="1"/>
</dbReference>
<dbReference type="GO" id="GO:0007165">
    <property type="term" value="P:signal transduction"/>
    <property type="evidence" value="ECO:0007669"/>
    <property type="project" value="UniProtKB-ARBA"/>
</dbReference>
<dbReference type="Gene3D" id="3.30.450.350">
    <property type="entry name" value="CHASE domain"/>
    <property type="match status" value="1"/>
</dbReference>
<dbReference type="OrthoDB" id="9812260at2"/>
<dbReference type="RefSeq" id="WP_036817836.1">
    <property type="nucleotide sequence ID" value="NZ_JGVO01000104.1"/>
</dbReference>
<keyword evidence="5 8" id="KW-1133">Transmembrane helix</keyword>
<reference evidence="11 12" key="1">
    <citation type="submission" date="2018-01" db="EMBL/GenBank/DDBJ databases">
        <title>Whole genome sequencing of Histamine producing bacteria.</title>
        <authorList>
            <person name="Butler K."/>
        </authorList>
    </citation>
    <scope>NUCLEOTIDE SEQUENCE [LARGE SCALE GENOMIC DNA]</scope>
    <source>
        <strain evidence="11 12">DSM 100436</strain>
    </source>
</reference>
<organism evidence="11 12">
    <name type="scientific">Photobacterium sanctipauli</name>
    <dbReference type="NCBI Taxonomy" id="1342794"/>
    <lineage>
        <taxon>Bacteria</taxon>
        <taxon>Pseudomonadati</taxon>
        <taxon>Pseudomonadota</taxon>
        <taxon>Gammaproteobacteria</taxon>
        <taxon>Vibrionales</taxon>
        <taxon>Vibrionaceae</taxon>
        <taxon>Photobacterium</taxon>
    </lineage>
</organism>
<evidence type="ECO:0000256" key="1">
    <source>
        <dbReference type="ARBA" id="ARBA00001946"/>
    </source>
</evidence>
<comment type="caution">
    <text evidence="11">The sequence shown here is derived from an EMBL/GenBank/DDBJ whole genome shotgun (WGS) entry which is preliminary data.</text>
</comment>
<dbReference type="PANTHER" id="PTHR45138:SF9">
    <property type="entry name" value="DIGUANYLATE CYCLASE DGCM-RELATED"/>
    <property type="match status" value="1"/>
</dbReference>
<sequence>MERRLFLITVFTVFTGVVLLCLLFRLFYQLETTNIQRQFDMDIEKKSDSLSQDVELYLESLHSIKSAFDNSGVLTPEAFSYLAQSSIARHGNIQALEWIPKVDADQRQAFEQNVRQHTPGFQFTERVASGDMVAATNRSEYYPVHYVEPLAGNEAALGFDLGSNAIRLNAITNATDSGKIQISEGVKLVQADESQTGFGLLILLPIYETVSPPTTQARRESLLGFVLGVYKITDILASSLRAADAKDMSFKLIDVGASEANKVLYDNTNMQPPLMEGNQFVVSKLVLDKGGRQWVLEAIPTKAYFASHRTRMPLLVFTIGLVVFAIAMCYGFVVMQRNQLILMSLDAKNKELDEANKKLDRLTKTDVLLGIANRRHFDETLEREFMRASRDGRPLALLVIDIDHFKEFNDTYGHQAGDRCLRLVSSELERVLKRPADMLARIGGEEFGIILPNTNNGEVVAKQCRASIERLAIAHSGSKVSDVVTVSIGVVTLEALIDQTVDSVFNHADSSLYQAKSAGRNCVRAMRVLKRTTENITSLC</sequence>
<evidence type="ECO:0000256" key="8">
    <source>
        <dbReference type="SAM" id="Phobius"/>
    </source>
</evidence>
<dbReference type="InterPro" id="IPR042240">
    <property type="entry name" value="CHASE_sf"/>
</dbReference>
<feature type="domain" description="GGDEF" evidence="10">
    <location>
        <begin position="393"/>
        <end position="528"/>
    </location>
</feature>
<dbReference type="GO" id="GO:1902201">
    <property type="term" value="P:negative regulation of bacterial-type flagellum-dependent cell motility"/>
    <property type="evidence" value="ECO:0007669"/>
    <property type="project" value="TreeGrafter"/>
</dbReference>
<accession>A0A2T3NNY2</accession>
<dbReference type="SMART" id="SM01079">
    <property type="entry name" value="CHASE"/>
    <property type="match status" value="1"/>
</dbReference>
<dbReference type="InterPro" id="IPR043128">
    <property type="entry name" value="Rev_trsase/Diguanyl_cyclase"/>
</dbReference>
<evidence type="ECO:0000256" key="5">
    <source>
        <dbReference type="ARBA" id="ARBA00022989"/>
    </source>
</evidence>
<name>A0A2T3NNY2_9GAMM</name>
<dbReference type="GO" id="GO:0052621">
    <property type="term" value="F:diguanylate cyclase activity"/>
    <property type="evidence" value="ECO:0007669"/>
    <property type="project" value="UniProtKB-EC"/>
</dbReference>
<evidence type="ECO:0000259" key="10">
    <source>
        <dbReference type="PROSITE" id="PS50887"/>
    </source>
</evidence>
<dbReference type="CDD" id="cd01949">
    <property type="entry name" value="GGDEF"/>
    <property type="match status" value="1"/>
</dbReference>
<dbReference type="GO" id="GO:0043709">
    <property type="term" value="P:cell adhesion involved in single-species biofilm formation"/>
    <property type="evidence" value="ECO:0007669"/>
    <property type="project" value="TreeGrafter"/>
</dbReference>
<evidence type="ECO:0000313" key="12">
    <source>
        <dbReference type="Proteomes" id="UP000241771"/>
    </source>
</evidence>
<evidence type="ECO:0000256" key="3">
    <source>
        <dbReference type="ARBA" id="ARBA00012528"/>
    </source>
</evidence>
<dbReference type="FunFam" id="3.30.70.270:FF:000001">
    <property type="entry name" value="Diguanylate cyclase domain protein"/>
    <property type="match status" value="1"/>
</dbReference>
<dbReference type="InterPro" id="IPR050469">
    <property type="entry name" value="Diguanylate_Cyclase"/>
</dbReference>
<feature type="domain" description="CHASE" evidence="9">
    <location>
        <begin position="70"/>
        <end position="297"/>
    </location>
</feature>
<evidence type="ECO:0000256" key="4">
    <source>
        <dbReference type="ARBA" id="ARBA00022692"/>
    </source>
</evidence>
<evidence type="ECO:0000256" key="7">
    <source>
        <dbReference type="ARBA" id="ARBA00034247"/>
    </source>
</evidence>
<dbReference type="NCBIfam" id="TIGR00254">
    <property type="entry name" value="GGDEF"/>
    <property type="match status" value="1"/>
</dbReference>
<dbReference type="Pfam" id="PF00990">
    <property type="entry name" value="GGDEF"/>
    <property type="match status" value="1"/>
</dbReference>
<dbReference type="InterPro" id="IPR006189">
    <property type="entry name" value="CHASE_dom"/>
</dbReference>
<keyword evidence="4 8" id="KW-0812">Transmembrane</keyword>
<dbReference type="PROSITE" id="PS50839">
    <property type="entry name" value="CHASE"/>
    <property type="match status" value="1"/>
</dbReference>
<dbReference type="InterPro" id="IPR000160">
    <property type="entry name" value="GGDEF_dom"/>
</dbReference>
<gene>
    <name evidence="11" type="ORF">C9I98_19310</name>
</gene>
<keyword evidence="12" id="KW-1185">Reference proteome</keyword>
<dbReference type="PANTHER" id="PTHR45138">
    <property type="entry name" value="REGULATORY COMPONENTS OF SENSORY TRANSDUCTION SYSTEM"/>
    <property type="match status" value="1"/>
</dbReference>
<dbReference type="AlphaFoldDB" id="A0A2T3NNY2"/>
<dbReference type="EC" id="2.7.7.65" evidence="3"/>
<dbReference type="GO" id="GO:0005886">
    <property type="term" value="C:plasma membrane"/>
    <property type="evidence" value="ECO:0007669"/>
    <property type="project" value="TreeGrafter"/>
</dbReference>
<proteinExistence type="predicted"/>
<evidence type="ECO:0000313" key="11">
    <source>
        <dbReference type="EMBL" id="PSW17666.1"/>
    </source>
</evidence>